<accession>A0ABN9UTV8</accession>
<name>A0ABN9UTV8_9DINO</name>
<dbReference type="Proteomes" id="UP001189429">
    <property type="component" value="Unassembled WGS sequence"/>
</dbReference>
<feature type="region of interest" description="Disordered" evidence="1">
    <location>
        <begin position="1"/>
        <end position="98"/>
    </location>
</feature>
<evidence type="ECO:0008006" key="4">
    <source>
        <dbReference type="Google" id="ProtNLM"/>
    </source>
</evidence>
<proteinExistence type="predicted"/>
<reference evidence="2" key="1">
    <citation type="submission" date="2023-10" db="EMBL/GenBank/DDBJ databases">
        <authorList>
            <person name="Chen Y."/>
            <person name="Shah S."/>
            <person name="Dougan E. K."/>
            <person name="Thang M."/>
            <person name="Chan C."/>
        </authorList>
    </citation>
    <scope>NUCLEOTIDE SEQUENCE [LARGE SCALE GENOMIC DNA]</scope>
</reference>
<feature type="compositionally biased region" description="Basic and acidic residues" evidence="1">
    <location>
        <begin position="19"/>
        <end position="30"/>
    </location>
</feature>
<feature type="compositionally biased region" description="Acidic residues" evidence="1">
    <location>
        <begin position="54"/>
        <end position="66"/>
    </location>
</feature>
<evidence type="ECO:0000256" key="1">
    <source>
        <dbReference type="SAM" id="MobiDB-lite"/>
    </source>
</evidence>
<gene>
    <name evidence="2" type="ORF">PCOR1329_LOCUS51037</name>
</gene>
<sequence length="170" mass="18829">MARLVCANGSTQPWCITNRIDEKGNRHQTKEEEEEGIPSRGPLQRGAPPRRDPLEEEEEEEEEEGGPDAGSSREGRRHRHRRRPLHHRPVGEDSGGMWPAVACTAAPRARGGAFKKEGPAELLLLLLLLLACGRATAHLPSPPSPPRRGSREDRLVTLRALSEEPRQNLA</sequence>
<dbReference type="EMBL" id="CAUYUJ010016185">
    <property type="protein sequence ID" value="CAK0862693.1"/>
    <property type="molecule type" value="Genomic_DNA"/>
</dbReference>
<keyword evidence="3" id="KW-1185">Reference proteome</keyword>
<evidence type="ECO:0000313" key="2">
    <source>
        <dbReference type="EMBL" id="CAK0862693.1"/>
    </source>
</evidence>
<comment type="caution">
    <text evidence="2">The sequence shown here is derived from an EMBL/GenBank/DDBJ whole genome shotgun (WGS) entry which is preliminary data.</text>
</comment>
<protein>
    <recommendedName>
        <fullName evidence="4">Subtilisin</fullName>
    </recommendedName>
</protein>
<feature type="compositionally biased region" description="Basic residues" evidence="1">
    <location>
        <begin position="75"/>
        <end position="88"/>
    </location>
</feature>
<organism evidence="2 3">
    <name type="scientific">Prorocentrum cordatum</name>
    <dbReference type="NCBI Taxonomy" id="2364126"/>
    <lineage>
        <taxon>Eukaryota</taxon>
        <taxon>Sar</taxon>
        <taxon>Alveolata</taxon>
        <taxon>Dinophyceae</taxon>
        <taxon>Prorocentrales</taxon>
        <taxon>Prorocentraceae</taxon>
        <taxon>Prorocentrum</taxon>
    </lineage>
</organism>
<evidence type="ECO:0000313" key="3">
    <source>
        <dbReference type="Proteomes" id="UP001189429"/>
    </source>
</evidence>